<proteinExistence type="predicted"/>
<evidence type="ECO:0000313" key="2">
    <source>
        <dbReference type="Proteomes" id="UP000784294"/>
    </source>
</evidence>
<dbReference type="EMBL" id="CAAALY010249128">
    <property type="protein sequence ID" value="VEL35117.1"/>
    <property type="molecule type" value="Genomic_DNA"/>
</dbReference>
<organism evidence="1 2">
    <name type="scientific">Protopolystoma xenopodis</name>
    <dbReference type="NCBI Taxonomy" id="117903"/>
    <lineage>
        <taxon>Eukaryota</taxon>
        <taxon>Metazoa</taxon>
        <taxon>Spiralia</taxon>
        <taxon>Lophotrochozoa</taxon>
        <taxon>Platyhelminthes</taxon>
        <taxon>Monogenea</taxon>
        <taxon>Polyopisthocotylea</taxon>
        <taxon>Polystomatidea</taxon>
        <taxon>Polystomatidae</taxon>
        <taxon>Protopolystoma</taxon>
    </lineage>
</organism>
<protein>
    <submittedName>
        <fullName evidence="1">Uncharacterized protein</fullName>
    </submittedName>
</protein>
<comment type="caution">
    <text evidence="1">The sequence shown here is derived from an EMBL/GenBank/DDBJ whole genome shotgun (WGS) entry which is preliminary data.</text>
</comment>
<name>A0A448XFA1_9PLAT</name>
<reference evidence="1" key="1">
    <citation type="submission" date="2018-11" db="EMBL/GenBank/DDBJ databases">
        <authorList>
            <consortium name="Pathogen Informatics"/>
        </authorList>
    </citation>
    <scope>NUCLEOTIDE SEQUENCE</scope>
</reference>
<evidence type="ECO:0000313" key="1">
    <source>
        <dbReference type="EMBL" id="VEL35117.1"/>
    </source>
</evidence>
<accession>A0A448XFA1</accession>
<sequence>MGRVEATLSVQFVVRTLQQHRSHHRHEAEEAGQHVEIPKVGLTKSARLSSLAYQPRLASSPARWQHRRRPIR</sequence>
<dbReference type="AlphaFoldDB" id="A0A448XFA1"/>
<dbReference type="Proteomes" id="UP000784294">
    <property type="component" value="Unassembled WGS sequence"/>
</dbReference>
<gene>
    <name evidence="1" type="ORF">PXEA_LOCUS28557</name>
</gene>
<keyword evidence="2" id="KW-1185">Reference proteome</keyword>